<dbReference type="Pfam" id="PF04536">
    <property type="entry name" value="TPM_phosphatase"/>
    <property type="match status" value="1"/>
</dbReference>
<dbReference type="EMBL" id="CP002456">
    <property type="protein sequence ID" value="ADU91598.1"/>
    <property type="molecule type" value="Genomic_DNA"/>
</dbReference>
<gene>
    <name evidence="2" type="ordered locus">TEQUI_0660</name>
</gene>
<evidence type="ECO:0000313" key="2">
    <source>
        <dbReference type="EMBL" id="ADU91598.1"/>
    </source>
</evidence>
<evidence type="ECO:0000259" key="1">
    <source>
        <dbReference type="Pfam" id="PF04536"/>
    </source>
</evidence>
<dbReference type="KEGG" id="teq:TEQUI_0660"/>
<sequence>MAGDKFINALGVTQLSGIYIKRRYFKDSDIAELEALVKNSETKHKAELVVAIETYPPSGETTSHERALEIFGRLRVWDTPKNSGVLLYINLSVRSIEIIADRGISVPNNLWQSVCAGVSSHFAQKQYLVGLKKGIEEITDYLSEYHQEDVENPEINRFPDKPHIL</sequence>
<proteinExistence type="predicted"/>
<name>A0A654KGL1_TAYEM</name>
<dbReference type="Gene3D" id="3.10.310.50">
    <property type="match status" value="1"/>
</dbReference>
<protein>
    <recommendedName>
        <fullName evidence="1">TPM domain-containing protein</fullName>
    </recommendedName>
</protein>
<organism evidence="2 3">
    <name type="scientific">Taylorella equigenitalis (strain MCE9)</name>
    <dbReference type="NCBI Taxonomy" id="937774"/>
    <lineage>
        <taxon>Bacteria</taxon>
        <taxon>Pseudomonadati</taxon>
        <taxon>Pseudomonadota</taxon>
        <taxon>Betaproteobacteria</taxon>
        <taxon>Burkholderiales</taxon>
        <taxon>Alcaligenaceae</taxon>
        <taxon>Taylorella</taxon>
    </lineage>
</organism>
<reference evidence="2 3" key="1">
    <citation type="journal article" date="2011" name="J. Bacteriol.">
        <title>Genome sequence of Taylorella equigenitalis MCE9, the causative agent of contagious equine metritis.</title>
        <authorList>
            <person name="Hebert L."/>
            <person name="Moumen B."/>
            <person name="Duquesne F."/>
            <person name="Breuil M.F."/>
            <person name="Laugier C."/>
            <person name="Batto J.M."/>
            <person name="Renault P."/>
            <person name="Petry S."/>
        </authorList>
    </citation>
    <scope>NUCLEOTIDE SEQUENCE [LARGE SCALE GENOMIC DNA]</scope>
    <source>
        <strain evidence="2 3">MCE9</strain>
    </source>
</reference>
<dbReference type="PANTHER" id="PTHR30373">
    <property type="entry name" value="UPF0603 PROTEIN YGCG"/>
    <property type="match status" value="1"/>
</dbReference>
<evidence type="ECO:0000313" key="3">
    <source>
        <dbReference type="Proteomes" id="UP000007472"/>
    </source>
</evidence>
<feature type="domain" description="TPM" evidence="1">
    <location>
        <begin position="23"/>
        <end position="140"/>
    </location>
</feature>
<dbReference type="InterPro" id="IPR007621">
    <property type="entry name" value="TPM_dom"/>
</dbReference>
<accession>A0A654KGL1</accession>
<dbReference type="PANTHER" id="PTHR30373:SF8">
    <property type="entry name" value="BLL7265 PROTEIN"/>
    <property type="match status" value="1"/>
</dbReference>
<dbReference type="Proteomes" id="UP000007472">
    <property type="component" value="Chromosome"/>
</dbReference>
<dbReference type="AlphaFoldDB" id="A0A654KGL1"/>